<feature type="transmembrane region" description="Helical" evidence="7">
    <location>
        <begin position="213"/>
        <end position="235"/>
    </location>
</feature>
<dbReference type="InterPro" id="IPR050638">
    <property type="entry name" value="AA-Vitamin_Transporters"/>
</dbReference>
<feature type="transmembrane region" description="Helical" evidence="7">
    <location>
        <begin position="157"/>
        <end position="179"/>
    </location>
</feature>
<evidence type="ECO:0000256" key="5">
    <source>
        <dbReference type="ARBA" id="ARBA00023136"/>
    </source>
</evidence>
<dbReference type="Pfam" id="PF00892">
    <property type="entry name" value="EamA"/>
    <property type="match status" value="2"/>
</dbReference>
<dbReference type="STRING" id="282197.SAMN04488517_101736"/>
<feature type="transmembrane region" description="Helical" evidence="7">
    <location>
        <begin position="42"/>
        <end position="64"/>
    </location>
</feature>
<feature type="transmembrane region" description="Helical" evidence="7">
    <location>
        <begin position="70"/>
        <end position="92"/>
    </location>
</feature>
<protein>
    <submittedName>
        <fullName evidence="9">Putative inner membrane transporter yiJE</fullName>
    </submittedName>
</protein>
<accession>A0A0M6XNP7</accession>
<evidence type="ECO:0000259" key="8">
    <source>
        <dbReference type="Pfam" id="PF00892"/>
    </source>
</evidence>
<feature type="domain" description="EamA" evidence="8">
    <location>
        <begin position="42"/>
        <end position="174"/>
    </location>
</feature>
<keyword evidence="4 7" id="KW-1133">Transmembrane helix</keyword>
<dbReference type="Proteomes" id="UP000048908">
    <property type="component" value="Unassembled WGS sequence"/>
</dbReference>
<dbReference type="AlphaFoldDB" id="A0A0M6XNP7"/>
<feature type="domain" description="EamA" evidence="8">
    <location>
        <begin position="185"/>
        <end position="318"/>
    </location>
</feature>
<feature type="transmembrane region" description="Helical" evidence="7">
    <location>
        <begin position="277"/>
        <end position="296"/>
    </location>
</feature>
<gene>
    <name evidence="9" type="primary">yijE</name>
    <name evidence="9" type="ORF">JAN5088_01572</name>
</gene>
<feature type="transmembrane region" description="Helical" evidence="7">
    <location>
        <begin position="247"/>
        <end position="270"/>
    </location>
</feature>
<evidence type="ECO:0000313" key="9">
    <source>
        <dbReference type="EMBL" id="CTQ32800.1"/>
    </source>
</evidence>
<dbReference type="PANTHER" id="PTHR32322:SF2">
    <property type="entry name" value="EAMA DOMAIN-CONTAINING PROTEIN"/>
    <property type="match status" value="1"/>
</dbReference>
<evidence type="ECO:0000256" key="2">
    <source>
        <dbReference type="ARBA" id="ARBA00007362"/>
    </source>
</evidence>
<evidence type="ECO:0000256" key="6">
    <source>
        <dbReference type="SAM" id="MobiDB-lite"/>
    </source>
</evidence>
<sequence length="347" mass="35777">MSFSVEMAQGIRGAGPGGLACGGEILRVPATLHDGWTMDLRALALGLLFAAMWSSAFTSARIIVTEAPPILSLALRFAISGALGIAIAWAAGQRMALTRGQWRAVVVFGICQNALYLGLNFVAMQWIEASLAAIIASCLPLLVALANWVLFSERTRVLGVAGLLAGTFGVMLIMGTRLSGGADPLGILLCLIAVAALTAATLSVRGASGGGNLLMVVGLQMVVGAVTLLPIGLAVETWDVTWTPRLIAALAYTTLVPGLAATWIWFLLVARIGATPAATFHFLNPFFGVVIAWALLGEQLGPLDVAGVVVVTLGILAVQLSRLRSRQPVPPPPASAASAVAAPRTGG</sequence>
<feature type="transmembrane region" description="Helical" evidence="7">
    <location>
        <begin position="185"/>
        <end position="204"/>
    </location>
</feature>
<evidence type="ECO:0000256" key="7">
    <source>
        <dbReference type="SAM" id="Phobius"/>
    </source>
</evidence>
<feature type="transmembrane region" description="Helical" evidence="7">
    <location>
        <begin position="302"/>
        <end position="320"/>
    </location>
</feature>
<dbReference type="PANTHER" id="PTHR32322">
    <property type="entry name" value="INNER MEMBRANE TRANSPORTER"/>
    <property type="match status" value="1"/>
</dbReference>
<feature type="region of interest" description="Disordered" evidence="6">
    <location>
        <begin position="325"/>
        <end position="347"/>
    </location>
</feature>
<evidence type="ECO:0000256" key="1">
    <source>
        <dbReference type="ARBA" id="ARBA00004141"/>
    </source>
</evidence>
<dbReference type="SUPFAM" id="SSF103481">
    <property type="entry name" value="Multidrug resistance efflux transporter EmrE"/>
    <property type="match status" value="2"/>
</dbReference>
<comment type="similarity">
    <text evidence="2">Belongs to the EamA transporter family.</text>
</comment>
<name>A0A0M6XNP7_9RHOB</name>
<keyword evidence="5 7" id="KW-0472">Membrane</keyword>
<dbReference type="EMBL" id="CXPG01000014">
    <property type="protein sequence ID" value="CTQ32800.1"/>
    <property type="molecule type" value="Genomic_DNA"/>
</dbReference>
<feature type="compositionally biased region" description="Low complexity" evidence="6">
    <location>
        <begin position="335"/>
        <end position="347"/>
    </location>
</feature>
<proteinExistence type="inferred from homology"/>
<comment type="subcellular location">
    <subcellularLocation>
        <location evidence="1">Membrane</location>
        <topology evidence="1">Multi-pass membrane protein</topology>
    </subcellularLocation>
</comment>
<dbReference type="GO" id="GO:0016020">
    <property type="term" value="C:membrane"/>
    <property type="evidence" value="ECO:0007669"/>
    <property type="project" value="UniProtKB-SubCell"/>
</dbReference>
<evidence type="ECO:0000256" key="4">
    <source>
        <dbReference type="ARBA" id="ARBA00022989"/>
    </source>
</evidence>
<dbReference type="InterPro" id="IPR037185">
    <property type="entry name" value="EmrE-like"/>
</dbReference>
<evidence type="ECO:0000313" key="10">
    <source>
        <dbReference type="Proteomes" id="UP000048908"/>
    </source>
</evidence>
<organism evidence="9 10">
    <name type="scientific">Jannaschia rubra</name>
    <dbReference type="NCBI Taxonomy" id="282197"/>
    <lineage>
        <taxon>Bacteria</taxon>
        <taxon>Pseudomonadati</taxon>
        <taxon>Pseudomonadota</taxon>
        <taxon>Alphaproteobacteria</taxon>
        <taxon>Rhodobacterales</taxon>
        <taxon>Roseobacteraceae</taxon>
        <taxon>Jannaschia</taxon>
    </lineage>
</organism>
<reference evidence="9 10" key="1">
    <citation type="submission" date="2015-07" db="EMBL/GenBank/DDBJ databases">
        <authorList>
            <person name="Noorani M."/>
        </authorList>
    </citation>
    <scope>NUCLEOTIDE SEQUENCE [LARGE SCALE GENOMIC DNA]</scope>
    <source>
        <strain evidence="9 10">CECT 5088</strain>
    </source>
</reference>
<keyword evidence="3 7" id="KW-0812">Transmembrane</keyword>
<feature type="transmembrane region" description="Helical" evidence="7">
    <location>
        <begin position="129"/>
        <end position="150"/>
    </location>
</feature>
<feature type="transmembrane region" description="Helical" evidence="7">
    <location>
        <begin position="104"/>
        <end position="123"/>
    </location>
</feature>
<evidence type="ECO:0000256" key="3">
    <source>
        <dbReference type="ARBA" id="ARBA00022692"/>
    </source>
</evidence>
<keyword evidence="10" id="KW-1185">Reference proteome</keyword>
<dbReference type="InterPro" id="IPR000620">
    <property type="entry name" value="EamA_dom"/>
</dbReference>